<sequence length="224" mass="23840">MSDSYQKRIVVLISGSGSNLQALIDSSRSPSLPGQIVLVISNRKAAYGLTRASLASPPIATSVLSLKTFLTAHPTLSRTDYDVALARLVREARPDLVVLAGFMHILSPEFLDLVHAPLDDGTAPAAQRFPIINLHPALPGAFDGAAAIPRALDAYKSGAVKGTGAMVHRVVADVDAGEPLIVREVEIKPDDTLEDLETRIHAVEHEIIVQGGKMALELAAEGRY</sequence>
<dbReference type="InterPro" id="IPR002376">
    <property type="entry name" value="Formyl_transf_N"/>
</dbReference>
<evidence type="ECO:0000313" key="10">
    <source>
        <dbReference type="EMBL" id="ASF90198.1"/>
    </source>
</evidence>
<evidence type="ECO:0000256" key="3">
    <source>
        <dbReference type="ARBA" id="ARBA00022679"/>
    </source>
</evidence>
<evidence type="ECO:0000256" key="4">
    <source>
        <dbReference type="ARBA" id="ARBA00022755"/>
    </source>
</evidence>
<dbReference type="GO" id="GO:0004644">
    <property type="term" value="F:phosphoribosylglycinamide formyltransferase activity"/>
    <property type="evidence" value="ECO:0007669"/>
    <property type="project" value="UniProtKB-EC"/>
</dbReference>
<comment type="pathway">
    <text evidence="1">Purine metabolism; IMP biosynthesis via de novo pathway; N(2)-formyl-N(1)-(5-phospho-D-ribosyl)glycinamide from N(1)-(5-phospho-D-ribosyl)glycinamide (10-formyl THF route): step 1/1.</text>
</comment>
<dbReference type="NCBIfam" id="TIGR00639">
    <property type="entry name" value="PurN"/>
    <property type="match status" value="1"/>
</dbReference>
<dbReference type="AlphaFoldDB" id="A0A2D0XHQ9"/>
<dbReference type="InterPro" id="IPR001555">
    <property type="entry name" value="GART_AS"/>
</dbReference>
<dbReference type="GO" id="GO:0005737">
    <property type="term" value="C:cytoplasm"/>
    <property type="evidence" value="ECO:0007669"/>
    <property type="project" value="TreeGrafter"/>
</dbReference>
<proteinExistence type="inferred from homology"/>
<dbReference type="UniPathway" id="UPA00074">
    <property type="reaction ID" value="UER00126"/>
</dbReference>
<dbReference type="GO" id="GO:0006189">
    <property type="term" value="P:'de novo' IMP biosynthetic process"/>
    <property type="evidence" value="ECO:0007669"/>
    <property type="project" value="UniProtKB-UniPathway"/>
</dbReference>
<dbReference type="Pfam" id="PF00551">
    <property type="entry name" value="Formyl_trans_N"/>
    <property type="match status" value="1"/>
</dbReference>
<comment type="catalytic activity">
    <reaction evidence="8">
        <text>N(1)-(5-phospho-beta-D-ribosyl)glycinamide + (6R)-10-formyltetrahydrofolate = N(2)-formyl-N(1)-(5-phospho-beta-D-ribosyl)glycinamide + (6S)-5,6,7,8-tetrahydrofolate + H(+)</text>
        <dbReference type="Rhea" id="RHEA:15053"/>
        <dbReference type="ChEBI" id="CHEBI:15378"/>
        <dbReference type="ChEBI" id="CHEBI:57453"/>
        <dbReference type="ChEBI" id="CHEBI:143788"/>
        <dbReference type="ChEBI" id="CHEBI:147286"/>
        <dbReference type="ChEBI" id="CHEBI:195366"/>
        <dbReference type="EC" id="2.1.2.2"/>
    </reaction>
</comment>
<dbReference type="PANTHER" id="PTHR43369">
    <property type="entry name" value="PHOSPHORIBOSYLGLYCINAMIDE FORMYLTRANSFERASE"/>
    <property type="match status" value="1"/>
</dbReference>
<reference evidence="10" key="1">
    <citation type="submission" date="2016-10" db="EMBL/GenBank/DDBJ databases">
        <title>Phylogenomic data for the living fossil Bartheletia paradoxa suggests that the early evolutionary history of major basidiomycete lineages might not be bifurcate.</title>
        <authorList>
            <person name="Mishra B."/>
            <person name="Choi Y.-J."/>
            <person name="Bauer R."/>
            <person name="Thines M."/>
        </authorList>
    </citation>
    <scope>NUCLEOTIDE SEQUENCE</scope>
</reference>
<gene>
    <name evidence="10" type="ORF">SPAR05110</name>
</gene>
<keyword evidence="4" id="KW-0658">Purine biosynthesis</keyword>
<evidence type="ECO:0000256" key="6">
    <source>
        <dbReference type="ARBA" id="ARBA00041324"/>
    </source>
</evidence>
<dbReference type="InterPro" id="IPR036477">
    <property type="entry name" value="Formyl_transf_N_sf"/>
</dbReference>
<evidence type="ECO:0000256" key="7">
    <source>
        <dbReference type="ARBA" id="ARBA00041682"/>
    </source>
</evidence>
<organism evidence="10">
    <name type="scientific">Bartheletia paradoxa</name>
    <dbReference type="NCBI Taxonomy" id="669517"/>
    <lineage>
        <taxon>Eukaryota</taxon>
        <taxon>Fungi</taxon>
        <taxon>Dikarya</taxon>
        <taxon>Basidiomycota</taxon>
        <taxon>Agaricomycotina</taxon>
        <taxon>Bartheletiomycetes</taxon>
        <taxon>Bartheletiales</taxon>
        <taxon>Bartheletiaceae</taxon>
        <taxon>Bartheletia</taxon>
    </lineage>
</organism>
<name>A0A2D0XHQ9_9BASI</name>
<dbReference type="PANTHER" id="PTHR43369:SF2">
    <property type="entry name" value="PHOSPHORIBOSYLGLYCINAMIDE FORMYLTRANSFERASE"/>
    <property type="match status" value="1"/>
</dbReference>
<dbReference type="PROSITE" id="PS00373">
    <property type="entry name" value="GART"/>
    <property type="match status" value="1"/>
</dbReference>
<dbReference type="EC" id="2.1.2.2" evidence="2"/>
<dbReference type="EMBL" id="KY000247">
    <property type="protein sequence ID" value="ASF90198.1"/>
    <property type="molecule type" value="Genomic_DNA"/>
</dbReference>
<dbReference type="InterPro" id="IPR004607">
    <property type="entry name" value="GART"/>
</dbReference>
<evidence type="ECO:0000256" key="2">
    <source>
        <dbReference type="ARBA" id="ARBA00012254"/>
    </source>
</evidence>
<evidence type="ECO:0000256" key="5">
    <source>
        <dbReference type="ARBA" id="ARBA00038440"/>
    </source>
</evidence>
<dbReference type="Gene3D" id="3.40.50.170">
    <property type="entry name" value="Formyl transferase, N-terminal domain"/>
    <property type="match status" value="1"/>
</dbReference>
<keyword evidence="3" id="KW-0808">Transferase</keyword>
<evidence type="ECO:0000256" key="8">
    <source>
        <dbReference type="ARBA" id="ARBA00047664"/>
    </source>
</evidence>
<comment type="similarity">
    <text evidence="5">Belongs to the GART family.</text>
</comment>
<dbReference type="HAMAP" id="MF_01930">
    <property type="entry name" value="PurN"/>
    <property type="match status" value="1"/>
</dbReference>
<evidence type="ECO:0000256" key="1">
    <source>
        <dbReference type="ARBA" id="ARBA00005054"/>
    </source>
</evidence>
<accession>A0A2D0XHQ9</accession>
<feature type="domain" description="Formyl transferase N-terminal" evidence="9">
    <location>
        <begin position="7"/>
        <end position="210"/>
    </location>
</feature>
<dbReference type="SUPFAM" id="SSF53328">
    <property type="entry name" value="Formyltransferase"/>
    <property type="match status" value="1"/>
</dbReference>
<protein>
    <recommendedName>
        <fullName evidence="2">phosphoribosylglycinamide formyltransferase 1</fullName>
        <ecNumber evidence="2">2.1.2.2</ecNumber>
    </recommendedName>
    <alternativeName>
        <fullName evidence="7">5'-phosphoribosylglycinamide transformylase</fullName>
    </alternativeName>
    <alternativeName>
        <fullName evidence="6">GAR transformylase</fullName>
    </alternativeName>
</protein>
<evidence type="ECO:0000259" key="9">
    <source>
        <dbReference type="Pfam" id="PF00551"/>
    </source>
</evidence>
<dbReference type="CDD" id="cd08645">
    <property type="entry name" value="FMT_core_GART"/>
    <property type="match status" value="1"/>
</dbReference>